<dbReference type="Proteomes" id="UP000634136">
    <property type="component" value="Unassembled WGS sequence"/>
</dbReference>
<evidence type="ECO:0000313" key="1">
    <source>
        <dbReference type="EMBL" id="KAF7825442.1"/>
    </source>
</evidence>
<sequence length="64" mass="7192">MCLKVKDSFSEDNKAIAHFELPLSILEEIGCLNHCPCLFCAQVPEVARNQSSHLMSKYYVCDDG</sequence>
<keyword evidence="2" id="KW-1185">Reference proteome</keyword>
<name>A0A834WJM9_9FABA</name>
<dbReference type="AlphaFoldDB" id="A0A834WJM9"/>
<gene>
    <name evidence="1" type="ORF">G2W53_016606</name>
</gene>
<dbReference type="EMBL" id="JAAIUW010000006">
    <property type="protein sequence ID" value="KAF7825442.1"/>
    <property type="molecule type" value="Genomic_DNA"/>
</dbReference>
<proteinExistence type="predicted"/>
<organism evidence="1 2">
    <name type="scientific">Senna tora</name>
    <dbReference type="NCBI Taxonomy" id="362788"/>
    <lineage>
        <taxon>Eukaryota</taxon>
        <taxon>Viridiplantae</taxon>
        <taxon>Streptophyta</taxon>
        <taxon>Embryophyta</taxon>
        <taxon>Tracheophyta</taxon>
        <taxon>Spermatophyta</taxon>
        <taxon>Magnoliopsida</taxon>
        <taxon>eudicotyledons</taxon>
        <taxon>Gunneridae</taxon>
        <taxon>Pentapetalae</taxon>
        <taxon>rosids</taxon>
        <taxon>fabids</taxon>
        <taxon>Fabales</taxon>
        <taxon>Fabaceae</taxon>
        <taxon>Caesalpinioideae</taxon>
        <taxon>Cassia clade</taxon>
        <taxon>Senna</taxon>
    </lineage>
</organism>
<reference evidence="1" key="1">
    <citation type="submission" date="2020-09" db="EMBL/GenBank/DDBJ databases">
        <title>Genome-Enabled Discovery of Anthraquinone Biosynthesis in Senna tora.</title>
        <authorList>
            <person name="Kang S.-H."/>
            <person name="Pandey R.P."/>
            <person name="Lee C.-M."/>
            <person name="Sim J.-S."/>
            <person name="Jeong J.-T."/>
            <person name="Choi B.-S."/>
            <person name="Jung M."/>
            <person name="Ginzburg D."/>
            <person name="Zhao K."/>
            <person name="Won S.Y."/>
            <person name="Oh T.-J."/>
            <person name="Yu Y."/>
            <person name="Kim N.-H."/>
            <person name="Lee O.R."/>
            <person name="Lee T.-H."/>
            <person name="Bashyal P."/>
            <person name="Kim T.-S."/>
            <person name="Lee W.-H."/>
            <person name="Kawkins C."/>
            <person name="Kim C.-K."/>
            <person name="Kim J.S."/>
            <person name="Ahn B.O."/>
            <person name="Rhee S.Y."/>
            <person name="Sohng J.K."/>
        </authorList>
    </citation>
    <scope>NUCLEOTIDE SEQUENCE</scope>
    <source>
        <tissue evidence="1">Leaf</tissue>
    </source>
</reference>
<accession>A0A834WJM9</accession>
<evidence type="ECO:0000313" key="2">
    <source>
        <dbReference type="Proteomes" id="UP000634136"/>
    </source>
</evidence>
<protein>
    <submittedName>
        <fullName evidence="1">Uncharacterized protein</fullName>
    </submittedName>
</protein>
<comment type="caution">
    <text evidence="1">The sequence shown here is derived from an EMBL/GenBank/DDBJ whole genome shotgun (WGS) entry which is preliminary data.</text>
</comment>